<dbReference type="OrthoDB" id="8191767at2759"/>
<dbReference type="VEuPathDB" id="VectorBase:PHUM065550"/>
<evidence type="ECO:0000313" key="3">
    <source>
        <dbReference type="Proteomes" id="UP000009046"/>
    </source>
</evidence>
<dbReference type="AlphaFoldDB" id="E0VBN4"/>
<evidence type="ECO:0000313" key="2">
    <source>
        <dbReference type="EnsemblMetazoa" id="PHUM065550-PA"/>
    </source>
</evidence>
<proteinExistence type="predicted"/>
<dbReference type="InParanoid" id="E0VBN4"/>
<protein>
    <submittedName>
        <fullName evidence="1 2">Uncharacterized protein</fullName>
    </submittedName>
</protein>
<dbReference type="EMBL" id="DS235033">
    <property type="protein sequence ID" value="EEB10790.1"/>
    <property type="molecule type" value="Genomic_DNA"/>
</dbReference>
<dbReference type="CTD" id="8231112"/>
<dbReference type="EnsemblMetazoa" id="PHUM065550-RA">
    <property type="protein sequence ID" value="PHUM065550-PA"/>
    <property type="gene ID" value="PHUM065550"/>
</dbReference>
<organism>
    <name type="scientific">Pediculus humanus subsp. corporis</name>
    <name type="common">Body louse</name>
    <dbReference type="NCBI Taxonomy" id="121224"/>
    <lineage>
        <taxon>Eukaryota</taxon>
        <taxon>Metazoa</taxon>
        <taxon>Ecdysozoa</taxon>
        <taxon>Arthropoda</taxon>
        <taxon>Hexapoda</taxon>
        <taxon>Insecta</taxon>
        <taxon>Pterygota</taxon>
        <taxon>Neoptera</taxon>
        <taxon>Paraneoptera</taxon>
        <taxon>Psocodea</taxon>
        <taxon>Troctomorpha</taxon>
        <taxon>Phthiraptera</taxon>
        <taxon>Anoplura</taxon>
        <taxon>Pediculidae</taxon>
        <taxon>Pediculus</taxon>
    </lineage>
</organism>
<dbReference type="KEGG" id="phu:Phum_PHUM065550"/>
<gene>
    <name evidence="2" type="primary">8231112</name>
    <name evidence="1" type="ORF">Phum_PHUM065550</name>
</gene>
<dbReference type="RefSeq" id="XP_002423528.1">
    <property type="nucleotide sequence ID" value="XM_002423483.1"/>
</dbReference>
<name>E0VBN4_PEDHC</name>
<dbReference type="Proteomes" id="UP000009046">
    <property type="component" value="Unassembled WGS sequence"/>
</dbReference>
<sequence length="69" mass="8295">MWKENNIKDGFVIVDETELTKLIKREPIDKYYKLEQEPFAKRLEISHRCHPSSCCRLLFVVGCFCRFEL</sequence>
<keyword evidence="3" id="KW-1185">Reference proteome</keyword>
<dbReference type="HOGENOM" id="CLU_2778913_0_0_1"/>
<reference evidence="2" key="3">
    <citation type="submission" date="2020-05" db="UniProtKB">
        <authorList>
            <consortium name="EnsemblMetazoa"/>
        </authorList>
    </citation>
    <scope>IDENTIFICATION</scope>
    <source>
        <strain evidence="2">USDA</strain>
    </source>
</reference>
<evidence type="ECO:0000313" key="1">
    <source>
        <dbReference type="EMBL" id="EEB10790.1"/>
    </source>
</evidence>
<reference evidence="1" key="1">
    <citation type="submission" date="2007-04" db="EMBL/GenBank/DDBJ databases">
        <title>Annotation of Pediculus humanus corporis strain USDA.</title>
        <authorList>
            <person name="Kirkness E."/>
            <person name="Hannick L."/>
            <person name="Hass B."/>
            <person name="Bruggner R."/>
            <person name="Lawson D."/>
            <person name="Bidwell S."/>
            <person name="Joardar V."/>
            <person name="Caler E."/>
            <person name="Walenz B."/>
            <person name="Inman J."/>
            <person name="Schobel S."/>
            <person name="Galinsky K."/>
            <person name="Amedeo P."/>
            <person name="Strausberg R."/>
        </authorList>
    </citation>
    <scope>NUCLEOTIDE SEQUENCE</scope>
    <source>
        <strain evidence="1">USDA</strain>
    </source>
</reference>
<dbReference type="EMBL" id="AAZO01000766">
    <property type="status" value="NOT_ANNOTATED_CDS"/>
    <property type="molecule type" value="Genomic_DNA"/>
</dbReference>
<reference evidence="1" key="2">
    <citation type="submission" date="2007-04" db="EMBL/GenBank/DDBJ databases">
        <title>The genome of the human body louse.</title>
        <authorList>
            <consortium name="The Human Body Louse Genome Consortium"/>
            <person name="Kirkness E."/>
            <person name="Walenz B."/>
            <person name="Hass B."/>
            <person name="Bruggner R."/>
            <person name="Strausberg R."/>
        </authorList>
    </citation>
    <scope>NUCLEOTIDE SEQUENCE</scope>
    <source>
        <strain evidence="1">USDA</strain>
    </source>
</reference>
<dbReference type="GeneID" id="8231112"/>
<accession>E0VBN4</accession>